<organism evidence="4 5">
    <name type="scientific">Coprinellus micaceus</name>
    <name type="common">Glistening ink-cap mushroom</name>
    <name type="synonym">Coprinus micaceus</name>
    <dbReference type="NCBI Taxonomy" id="71717"/>
    <lineage>
        <taxon>Eukaryota</taxon>
        <taxon>Fungi</taxon>
        <taxon>Dikarya</taxon>
        <taxon>Basidiomycota</taxon>
        <taxon>Agaricomycotina</taxon>
        <taxon>Agaricomycetes</taxon>
        <taxon>Agaricomycetidae</taxon>
        <taxon>Agaricales</taxon>
        <taxon>Agaricineae</taxon>
        <taxon>Psathyrellaceae</taxon>
        <taxon>Coprinellus</taxon>
    </lineage>
</organism>
<dbReference type="Pfam" id="PF05042">
    <property type="entry name" value="Caleosin"/>
    <property type="match status" value="1"/>
</dbReference>
<reference evidence="4 5" key="1">
    <citation type="journal article" date="2019" name="Nat. Ecol. Evol.">
        <title>Megaphylogeny resolves global patterns of mushroom evolution.</title>
        <authorList>
            <person name="Varga T."/>
            <person name="Krizsan K."/>
            <person name="Foldi C."/>
            <person name="Dima B."/>
            <person name="Sanchez-Garcia M."/>
            <person name="Sanchez-Ramirez S."/>
            <person name="Szollosi G.J."/>
            <person name="Szarkandi J.G."/>
            <person name="Papp V."/>
            <person name="Albert L."/>
            <person name="Andreopoulos W."/>
            <person name="Angelini C."/>
            <person name="Antonin V."/>
            <person name="Barry K.W."/>
            <person name="Bougher N.L."/>
            <person name="Buchanan P."/>
            <person name="Buyck B."/>
            <person name="Bense V."/>
            <person name="Catcheside P."/>
            <person name="Chovatia M."/>
            <person name="Cooper J."/>
            <person name="Damon W."/>
            <person name="Desjardin D."/>
            <person name="Finy P."/>
            <person name="Geml J."/>
            <person name="Haridas S."/>
            <person name="Hughes K."/>
            <person name="Justo A."/>
            <person name="Karasinski D."/>
            <person name="Kautmanova I."/>
            <person name="Kiss B."/>
            <person name="Kocsube S."/>
            <person name="Kotiranta H."/>
            <person name="LaButti K.M."/>
            <person name="Lechner B.E."/>
            <person name="Liimatainen K."/>
            <person name="Lipzen A."/>
            <person name="Lukacs Z."/>
            <person name="Mihaltcheva S."/>
            <person name="Morgado L.N."/>
            <person name="Niskanen T."/>
            <person name="Noordeloos M.E."/>
            <person name="Ohm R.A."/>
            <person name="Ortiz-Santana B."/>
            <person name="Ovrebo C."/>
            <person name="Racz N."/>
            <person name="Riley R."/>
            <person name="Savchenko A."/>
            <person name="Shiryaev A."/>
            <person name="Soop K."/>
            <person name="Spirin V."/>
            <person name="Szebenyi C."/>
            <person name="Tomsovsky M."/>
            <person name="Tulloss R.E."/>
            <person name="Uehling J."/>
            <person name="Grigoriev I.V."/>
            <person name="Vagvolgyi C."/>
            <person name="Papp T."/>
            <person name="Martin F.M."/>
            <person name="Miettinen O."/>
            <person name="Hibbett D.S."/>
            <person name="Nagy L.G."/>
        </authorList>
    </citation>
    <scope>NUCLEOTIDE SEQUENCE [LARGE SCALE GENOMIC DNA]</scope>
    <source>
        <strain evidence="4 5">FP101781</strain>
    </source>
</reference>
<gene>
    <name evidence="4" type="ORF">FA13DRAFT_1632401</name>
</gene>
<dbReference type="STRING" id="71717.A0A4Y7T5V5"/>
<dbReference type="GO" id="GO:0005509">
    <property type="term" value="F:calcium ion binding"/>
    <property type="evidence" value="ECO:0007669"/>
    <property type="project" value="TreeGrafter"/>
</dbReference>
<evidence type="ECO:0000313" key="4">
    <source>
        <dbReference type="EMBL" id="TEB29334.1"/>
    </source>
</evidence>
<keyword evidence="3" id="KW-0812">Transmembrane</keyword>
<protein>
    <submittedName>
        <fullName evidence="4">Caleosin-domain-containing protein</fullName>
    </submittedName>
</protein>
<dbReference type="PANTHER" id="PTHR31495:SF0">
    <property type="entry name" value="BINDING PROTEIN CALEOSIN, PUTATIVE (AFU_ORTHOLOGUE AFUA_5G13750)-RELATED"/>
    <property type="match status" value="1"/>
</dbReference>
<proteinExistence type="inferred from homology"/>
<sequence>MVAPKDAVASAPGTGFDPENKNTPLQGHVAFFDRDGDGVIWPYDTDLRFSILLSLLAMLMIHTGMSYLTVDGWIPDPFFRLYIKNMHRAKHGSDSEVYTQTGDYDNDRFNEIFRMYTKAPHTHIQWSEVLHMMHGNLDPFDFFGWFATSLEWLSTYLLLWPADGRMHKDDVKGVYNGSIFYVISGRKPMGKV</sequence>
<comment type="caution">
    <text evidence="4">The sequence shown here is derived from an EMBL/GenBank/DDBJ whole genome shotgun (WGS) entry which is preliminary data.</text>
</comment>
<comment type="similarity">
    <text evidence="1">Belongs to the caleosin family.</text>
</comment>
<dbReference type="GO" id="GO:0004497">
    <property type="term" value="F:monooxygenase activity"/>
    <property type="evidence" value="ECO:0007669"/>
    <property type="project" value="TreeGrafter"/>
</dbReference>
<dbReference type="OrthoDB" id="640742at2759"/>
<feature type="transmembrane region" description="Helical" evidence="3">
    <location>
        <begin position="142"/>
        <end position="162"/>
    </location>
</feature>
<dbReference type="Proteomes" id="UP000298030">
    <property type="component" value="Unassembled WGS sequence"/>
</dbReference>
<name>A0A4Y7T5V5_COPMI</name>
<evidence type="ECO:0000256" key="3">
    <source>
        <dbReference type="SAM" id="Phobius"/>
    </source>
</evidence>
<evidence type="ECO:0000313" key="5">
    <source>
        <dbReference type="Proteomes" id="UP000298030"/>
    </source>
</evidence>
<keyword evidence="3" id="KW-0472">Membrane</keyword>
<feature type="region of interest" description="Disordered" evidence="2">
    <location>
        <begin position="1"/>
        <end position="22"/>
    </location>
</feature>
<dbReference type="AlphaFoldDB" id="A0A4Y7T5V5"/>
<accession>A0A4Y7T5V5</accession>
<dbReference type="PANTHER" id="PTHR31495">
    <property type="entry name" value="PEROXYGENASE 3-RELATED"/>
    <property type="match status" value="1"/>
</dbReference>
<evidence type="ECO:0000256" key="1">
    <source>
        <dbReference type="ARBA" id="ARBA00006765"/>
    </source>
</evidence>
<keyword evidence="3" id="KW-1133">Transmembrane helix</keyword>
<feature type="transmembrane region" description="Helical" evidence="3">
    <location>
        <begin position="49"/>
        <end position="70"/>
    </location>
</feature>
<keyword evidence="5" id="KW-1185">Reference proteome</keyword>
<dbReference type="InterPro" id="IPR007736">
    <property type="entry name" value="Caleosin-related"/>
</dbReference>
<dbReference type="EMBL" id="QPFP01000028">
    <property type="protein sequence ID" value="TEB29334.1"/>
    <property type="molecule type" value="Genomic_DNA"/>
</dbReference>
<evidence type="ECO:0000256" key="2">
    <source>
        <dbReference type="SAM" id="MobiDB-lite"/>
    </source>
</evidence>